<keyword evidence="4" id="KW-1185">Reference proteome</keyword>
<reference evidence="3 4" key="2">
    <citation type="submission" date="2016-08" db="EMBL/GenBank/DDBJ databases">
        <title>Pervasive Adenine N6-methylation of Active Genes in Fungi.</title>
        <authorList>
            <consortium name="DOE Joint Genome Institute"/>
            <person name="Mondo S.J."/>
            <person name="Dannebaum R.O."/>
            <person name="Kuo R.C."/>
            <person name="Labutti K."/>
            <person name="Haridas S."/>
            <person name="Kuo A."/>
            <person name="Salamov A."/>
            <person name="Ahrendt S.R."/>
            <person name="Lipzen A."/>
            <person name="Sullivan W."/>
            <person name="Andreopoulos W.B."/>
            <person name="Clum A."/>
            <person name="Lindquist E."/>
            <person name="Daum C."/>
            <person name="Ramamoorthy G.K."/>
            <person name="Gryganskyi A."/>
            <person name="Culley D."/>
            <person name="Magnuson J.K."/>
            <person name="James T.Y."/>
            <person name="O'Malley M.A."/>
            <person name="Stajich J.E."/>
            <person name="Spatafora J.W."/>
            <person name="Visel A."/>
            <person name="Grigoriev I.V."/>
        </authorList>
    </citation>
    <scope>NUCLEOTIDE SEQUENCE [LARGE SCALE GENOMIC DNA]</scope>
    <source>
        <strain evidence="4">finn</strain>
    </source>
</reference>
<evidence type="ECO:0000313" key="4">
    <source>
        <dbReference type="Proteomes" id="UP000193719"/>
    </source>
</evidence>
<dbReference type="EMBL" id="MCFH01000033">
    <property type="protein sequence ID" value="ORX46840.1"/>
    <property type="molecule type" value="Genomic_DNA"/>
</dbReference>
<keyword evidence="2" id="KW-1133">Transmembrane helix</keyword>
<protein>
    <submittedName>
        <fullName evidence="3">Uncharacterized protein</fullName>
    </submittedName>
</protein>
<sequence>MPTTTTVAASSTPSNGVVAPATPAAPGTPMVPGNATDPTTGQPLLSNVTTGSSNTTEPKVLQELGYHVSTEKEDNNNNIISAMVAIVATGGVATAAVAGFIFVKKNKRFSSKDASLDI</sequence>
<keyword evidence="2" id="KW-0812">Transmembrane</keyword>
<reference evidence="3 4" key="1">
    <citation type="submission" date="2016-08" db="EMBL/GenBank/DDBJ databases">
        <title>Genomes of anaerobic fungi encode conserved fungal cellulosomes for biomass hydrolysis.</title>
        <authorList>
            <consortium name="DOE Joint Genome Institute"/>
            <person name="Haitjema C.H."/>
            <person name="Gilmore S.P."/>
            <person name="Henske J.K."/>
            <person name="Solomon K.V."/>
            <person name="De Groot R."/>
            <person name="Kuo A."/>
            <person name="Mondo S.J."/>
            <person name="Salamov A.A."/>
            <person name="Labutti K."/>
            <person name="Zhao Z."/>
            <person name="Chiniquy J."/>
            <person name="Barry K."/>
            <person name="Brewer H.M."/>
            <person name="Purvine S.O."/>
            <person name="Wright A.T."/>
            <person name="Boxma B."/>
            <person name="Van Alen T."/>
            <person name="Hackstein J.H."/>
            <person name="Baker S.E."/>
            <person name="Grigoriev I.V."/>
            <person name="O'Malley M.A."/>
        </authorList>
    </citation>
    <scope>NUCLEOTIDE SEQUENCE [LARGE SCALE GENOMIC DNA]</scope>
    <source>
        <strain evidence="4">finn</strain>
    </source>
</reference>
<feature type="transmembrane region" description="Helical" evidence="2">
    <location>
        <begin position="79"/>
        <end position="103"/>
    </location>
</feature>
<feature type="region of interest" description="Disordered" evidence="1">
    <location>
        <begin position="1"/>
        <end position="56"/>
    </location>
</feature>
<evidence type="ECO:0000256" key="2">
    <source>
        <dbReference type="SAM" id="Phobius"/>
    </source>
</evidence>
<evidence type="ECO:0000313" key="3">
    <source>
        <dbReference type="EMBL" id="ORX46840.1"/>
    </source>
</evidence>
<name>A0A1Y1V4A5_9FUNG</name>
<keyword evidence="2" id="KW-0472">Membrane</keyword>
<gene>
    <name evidence="3" type="ORF">BCR36DRAFT_98359</name>
</gene>
<evidence type="ECO:0000256" key="1">
    <source>
        <dbReference type="SAM" id="MobiDB-lite"/>
    </source>
</evidence>
<dbReference type="Proteomes" id="UP000193719">
    <property type="component" value="Unassembled WGS sequence"/>
</dbReference>
<comment type="caution">
    <text evidence="3">The sequence shown here is derived from an EMBL/GenBank/DDBJ whole genome shotgun (WGS) entry which is preliminary data.</text>
</comment>
<accession>A0A1Y1V4A5</accession>
<feature type="compositionally biased region" description="Low complexity" evidence="1">
    <location>
        <begin position="1"/>
        <end position="33"/>
    </location>
</feature>
<organism evidence="3 4">
    <name type="scientific">Piromyces finnis</name>
    <dbReference type="NCBI Taxonomy" id="1754191"/>
    <lineage>
        <taxon>Eukaryota</taxon>
        <taxon>Fungi</taxon>
        <taxon>Fungi incertae sedis</taxon>
        <taxon>Chytridiomycota</taxon>
        <taxon>Chytridiomycota incertae sedis</taxon>
        <taxon>Neocallimastigomycetes</taxon>
        <taxon>Neocallimastigales</taxon>
        <taxon>Neocallimastigaceae</taxon>
        <taxon>Piromyces</taxon>
    </lineage>
</organism>
<feature type="compositionally biased region" description="Polar residues" evidence="1">
    <location>
        <begin position="36"/>
        <end position="56"/>
    </location>
</feature>
<proteinExistence type="predicted"/>
<dbReference type="AlphaFoldDB" id="A0A1Y1V4A5"/>